<reference evidence="1" key="2">
    <citation type="journal article" date="2015" name="Fish Shellfish Immunol.">
        <title>Early steps in the European eel (Anguilla anguilla)-Vibrio vulnificus interaction in the gills: Role of the RtxA13 toxin.</title>
        <authorList>
            <person name="Callol A."/>
            <person name="Pajuelo D."/>
            <person name="Ebbesson L."/>
            <person name="Teles M."/>
            <person name="MacKenzie S."/>
            <person name="Amaro C."/>
        </authorList>
    </citation>
    <scope>NUCLEOTIDE SEQUENCE</scope>
</reference>
<proteinExistence type="predicted"/>
<dbReference type="AlphaFoldDB" id="A0A0E9RQ66"/>
<protein>
    <submittedName>
        <fullName evidence="1">Uncharacterized protein</fullName>
    </submittedName>
</protein>
<organism evidence="1">
    <name type="scientific">Anguilla anguilla</name>
    <name type="common">European freshwater eel</name>
    <name type="synonym">Muraena anguilla</name>
    <dbReference type="NCBI Taxonomy" id="7936"/>
    <lineage>
        <taxon>Eukaryota</taxon>
        <taxon>Metazoa</taxon>
        <taxon>Chordata</taxon>
        <taxon>Craniata</taxon>
        <taxon>Vertebrata</taxon>
        <taxon>Euteleostomi</taxon>
        <taxon>Actinopterygii</taxon>
        <taxon>Neopterygii</taxon>
        <taxon>Teleostei</taxon>
        <taxon>Anguilliformes</taxon>
        <taxon>Anguillidae</taxon>
        <taxon>Anguilla</taxon>
    </lineage>
</organism>
<sequence length="36" mass="4161">MICCSLNTKNHQCTVSCMVITWFGYLTYLQGFINVQ</sequence>
<accession>A0A0E9RQ66</accession>
<dbReference type="EMBL" id="GBXM01077610">
    <property type="protein sequence ID" value="JAH30967.1"/>
    <property type="molecule type" value="Transcribed_RNA"/>
</dbReference>
<evidence type="ECO:0000313" key="1">
    <source>
        <dbReference type="EMBL" id="JAH30967.1"/>
    </source>
</evidence>
<reference evidence="1" key="1">
    <citation type="submission" date="2014-11" db="EMBL/GenBank/DDBJ databases">
        <authorList>
            <person name="Amaro Gonzalez C."/>
        </authorList>
    </citation>
    <scope>NUCLEOTIDE SEQUENCE</scope>
</reference>
<name>A0A0E9RQ66_ANGAN</name>